<dbReference type="PANTHER" id="PTHR43386">
    <property type="entry name" value="OLIGOPEPTIDE TRANSPORT SYSTEM PERMEASE PROTEIN APPC"/>
    <property type="match status" value="1"/>
</dbReference>
<dbReference type="SUPFAM" id="SSF161098">
    <property type="entry name" value="MetI-like"/>
    <property type="match status" value="1"/>
</dbReference>
<evidence type="ECO:0000256" key="7">
    <source>
        <dbReference type="RuleBase" id="RU363032"/>
    </source>
</evidence>
<keyword evidence="5 7" id="KW-1133">Transmembrane helix</keyword>
<proteinExistence type="inferred from homology"/>
<evidence type="ECO:0000259" key="8">
    <source>
        <dbReference type="PROSITE" id="PS50928"/>
    </source>
</evidence>
<dbReference type="AlphaFoldDB" id="A0ABD0BIV5"/>
<dbReference type="InterPro" id="IPR050366">
    <property type="entry name" value="BP-dependent_transpt_permease"/>
</dbReference>
<dbReference type="GO" id="GO:0005886">
    <property type="term" value="C:plasma membrane"/>
    <property type="evidence" value="ECO:0007669"/>
    <property type="project" value="UniProtKB-SubCell"/>
</dbReference>
<accession>A0ABD0BIV5</accession>
<name>A0ABD0BIV5_CORUL</name>
<dbReference type="PROSITE" id="PS50928">
    <property type="entry name" value="ABC_TM1"/>
    <property type="match status" value="1"/>
</dbReference>
<feature type="transmembrane region" description="Helical" evidence="7">
    <location>
        <begin position="127"/>
        <end position="153"/>
    </location>
</feature>
<feature type="transmembrane region" description="Helical" evidence="7">
    <location>
        <begin position="102"/>
        <end position="121"/>
    </location>
</feature>
<feature type="transmembrane region" description="Helical" evidence="7">
    <location>
        <begin position="195"/>
        <end position="212"/>
    </location>
</feature>
<evidence type="ECO:0000256" key="2">
    <source>
        <dbReference type="ARBA" id="ARBA00022448"/>
    </source>
</evidence>
<evidence type="ECO:0000313" key="9">
    <source>
        <dbReference type="EMBL" id="GJJ42636.1"/>
    </source>
</evidence>
<dbReference type="Gene3D" id="1.10.3720.10">
    <property type="entry name" value="MetI-like"/>
    <property type="match status" value="1"/>
</dbReference>
<evidence type="ECO:0000256" key="5">
    <source>
        <dbReference type="ARBA" id="ARBA00022989"/>
    </source>
</evidence>
<feature type="domain" description="ABC transmembrane type-1" evidence="8">
    <location>
        <begin position="63"/>
        <end position="253"/>
    </location>
</feature>
<gene>
    <name evidence="9" type="ORF">CULCOIPH005_08250</name>
</gene>
<keyword evidence="4 7" id="KW-0812">Transmembrane</keyword>
<dbReference type="RefSeq" id="WP_014836135.1">
    <property type="nucleotide sequence ID" value="NZ_AP019662.1"/>
</dbReference>
<dbReference type="InterPro" id="IPR035906">
    <property type="entry name" value="MetI-like_sf"/>
</dbReference>
<dbReference type="EMBL" id="BQFK01000002">
    <property type="protein sequence ID" value="GJJ42636.1"/>
    <property type="molecule type" value="Genomic_DNA"/>
</dbReference>
<comment type="caution">
    <text evidence="9">The sequence shown here is derived from an EMBL/GenBank/DDBJ whole genome shotgun (WGS) entry which is preliminary data.</text>
</comment>
<dbReference type="Proteomes" id="UP001205910">
    <property type="component" value="Unassembled WGS sequence"/>
</dbReference>
<feature type="transmembrane region" description="Helical" evidence="7">
    <location>
        <begin position="232"/>
        <end position="252"/>
    </location>
</feature>
<dbReference type="InterPro" id="IPR000515">
    <property type="entry name" value="MetI-like"/>
</dbReference>
<sequence>MTRKILALLVLATAICGPIIAQLFHLPAPTAAAGLPFDAAGNSALLGTDHLGRSVVSAVLHGGQALILTAVVAGTLTTAVGAIVGCFGVLRPKLGFIVETCADATILVPAVIVLLLVSVLYPDSGLWLLVAVAVIVGSPYAARVIAAAAYPVAHSGYVQAARNAGASDISVIMRDILPNMSAVVRSVWGLRVVEALHLLAVASFLGVGARLGEFAWSAMVRDNAGGITLNPFAVLAPAAMLAVASIAVMALIGKKETR</sequence>
<dbReference type="PANTHER" id="PTHR43386:SF25">
    <property type="entry name" value="PEPTIDE ABC TRANSPORTER PERMEASE PROTEIN"/>
    <property type="match status" value="1"/>
</dbReference>
<dbReference type="CDD" id="cd06261">
    <property type="entry name" value="TM_PBP2"/>
    <property type="match status" value="1"/>
</dbReference>
<keyword evidence="6 7" id="KW-0472">Membrane</keyword>
<comment type="similarity">
    <text evidence="7">Belongs to the binding-protein-dependent transport system permease family.</text>
</comment>
<keyword evidence="3" id="KW-1003">Cell membrane</keyword>
<evidence type="ECO:0000256" key="6">
    <source>
        <dbReference type="ARBA" id="ARBA00023136"/>
    </source>
</evidence>
<dbReference type="Pfam" id="PF00528">
    <property type="entry name" value="BPD_transp_1"/>
    <property type="match status" value="1"/>
</dbReference>
<reference evidence="9 10" key="1">
    <citation type="submission" date="2021-11" db="EMBL/GenBank/DDBJ databases">
        <title>Whole genome sequences of diphtheriae toxin producing Corynebacterium ulcerans isolates from cats in Osaka, Japan.</title>
        <authorList>
            <person name="Umeda K."/>
            <person name="Hirai Y."/>
        </authorList>
    </citation>
    <scope>NUCLEOTIDE SEQUENCE [LARGE SCALE GENOMIC DNA]</scope>
    <source>
        <strain evidence="9 10">12109B-1</strain>
    </source>
</reference>
<protein>
    <submittedName>
        <fullName evidence="9">Transporter integral membrane protein</fullName>
    </submittedName>
</protein>
<evidence type="ECO:0000256" key="4">
    <source>
        <dbReference type="ARBA" id="ARBA00022692"/>
    </source>
</evidence>
<keyword evidence="2 7" id="KW-0813">Transport</keyword>
<evidence type="ECO:0000256" key="1">
    <source>
        <dbReference type="ARBA" id="ARBA00004651"/>
    </source>
</evidence>
<evidence type="ECO:0000256" key="3">
    <source>
        <dbReference type="ARBA" id="ARBA00022475"/>
    </source>
</evidence>
<organism evidence="9 10">
    <name type="scientific">Corynebacterium ulcerans</name>
    <dbReference type="NCBI Taxonomy" id="65058"/>
    <lineage>
        <taxon>Bacteria</taxon>
        <taxon>Bacillati</taxon>
        <taxon>Actinomycetota</taxon>
        <taxon>Actinomycetes</taxon>
        <taxon>Mycobacteriales</taxon>
        <taxon>Corynebacteriaceae</taxon>
        <taxon>Corynebacterium</taxon>
    </lineage>
</organism>
<evidence type="ECO:0000313" key="10">
    <source>
        <dbReference type="Proteomes" id="UP001205910"/>
    </source>
</evidence>
<comment type="subcellular location">
    <subcellularLocation>
        <location evidence="1 7">Cell membrane</location>
        <topology evidence="1 7">Multi-pass membrane protein</topology>
    </subcellularLocation>
</comment>
<feature type="transmembrane region" description="Helical" evidence="7">
    <location>
        <begin position="65"/>
        <end position="90"/>
    </location>
</feature>